<keyword evidence="2" id="KW-0808">Transferase</keyword>
<dbReference type="OrthoDB" id="3853857at2759"/>
<dbReference type="Gene3D" id="2.60.200.40">
    <property type="match status" value="1"/>
</dbReference>
<reference evidence="11" key="2">
    <citation type="submission" date="2025-08" db="UniProtKB">
        <authorList>
            <consortium name="RefSeq"/>
        </authorList>
    </citation>
    <scope>IDENTIFICATION</scope>
    <source>
        <tissue evidence="11">Young leaves</tissue>
    </source>
</reference>
<evidence type="ECO:0000256" key="7">
    <source>
        <dbReference type="ARBA" id="ARBA00044037"/>
    </source>
</evidence>
<dbReference type="PROSITE" id="PS50146">
    <property type="entry name" value="DAGK"/>
    <property type="match status" value="1"/>
</dbReference>
<evidence type="ECO:0000256" key="1">
    <source>
        <dbReference type="ARBA" id="ARBA00004148"/>
    </source>
</evidence>
<evidence type="ECO:0000313" key="11">
    <source>
        <dbReference type="RefSeq" id="XP_027346667.1"/>
    </source>
</evidence>
<dbReference type="PANTHER" id="PTHR12358:SF31">
    <property type="entry name" value="ACYLGLYCEROL KINASE, MITOCHONDRIAL"/>
    <property type="match status" value="1"/>
</dbReference>
<dbReference type="InterPro" id="IPR001206">
    <property type="entry name" value="Diacylglycerol_kinase_cat_dom"/>
</dbReference>
<dbReference type="Proteomes" id="UP000694853">
    <property type="component" value="Unplaced"/>
</dbReference>
<evidence type="ECO:0000259" key="9">
    <source>
        <dbReference type="PROSITE" id="PS50146"/>
    </source>
</evidence>
<dbReference type="KEGG" id="aprc:113858297"/>
<keyword evidence="5" id="KW-0067">ATP-binding</keyword>
<gene>
    <name evidence="11" type="primary">LOC113858297</name>
</gene>
<proteinExistence type="predicted"/>
<dbReference type="PANTHER" id="PTHR12358">
    <property type="entry name" value="SPHINGOSINE KINASE"/>
    <property type="match status" value="1"/>
</dbReference>
<keyword evidence="4" id="KW-0418">Kinase</keyword>
<dbReference type="AlphaFoldDB" id="A0A8B8KS22"/>
<feature type="region of interest" description="Disordered" evidence="8">
    <location>
        <begin position="316"/>
        <end position="338"/>
    </location>
</feature>
<feature type="domain" description="DAGKc" evidence="9">
    <location>
        <begin position="110"/>
        <end position="252"/>
    </location>
</feature>
<comment type="subcellular location">
    <subcellularLocation>
        <location evidence="1">Vacuole membrane</location>
        <topology evidence="1">Peripheral membrane protein</topology>
    </subcellularLocation>
</comment>
<name>A0A8B8KS22_ABRPR</name>
<evidence type="ECO:0000256" key="3">
    <source>
        <dbReference type="ARBA" id="ARBA00022741"/>
    </source>
</evidence>
<protein>
    <recommendedName>
        <fullName evidence="7">sphingosine kinase</fullName>
        <ecNumber evidence="7">2.7.1.91</ecNumber>
    </recommendedName>
</protein>
<sequence length="490" mass="54131">MDRPDDPRAAIISDRVTVNGTVKQLSLLADGRLWWPEGGQRSLTVEKEVLGFARDGPNIILKTIVETEDGCYGGGSRGKLVRNDVVFRPSSEESHRLWCQKLSEFIDSLGRPKRLFVFVNPFGGKKAATKIFRHQVKALFDDAQVQLTIQETKRQLHAKQVVQSLDLSKYDGIVCVSGDGILVEVVNGLLQREDWDTAIKVPLGVVPAGTGNGMAKSLLDSVGDPCAVANAVLAIIRGHKRPLDVATITQGETRFFSVLMLAWGLVADIDIESEKYRWMGSARIDFYALTRIFHLRQYNGCLCFVPAPGFEAFGEPTSYPGSSRSKGSERERIDVEPVKSQSRSYQGPEIDLENLSWRVVNGPFISVWLHNVPWGAENTKAAPDAKFSDGYLDLIIMKDCPKLPLLSMMSELNNGGHVKSPYVMYLKVKAFVLEPGPRSGAQEKEGIIDADGEVLARGKGSYQCEHKALMAYDKLQITVDQGLATFFTPI</sequence>
<dbReference type="GO" id="GO:0071215">
    <property type="term" value="P:cellular response to abscisic acid stimulus"/>
    <property type="evidence" value="ECO:0007669"/>
    <property type="project" value="UniProtKB-ARBA"/>
</dbReference>
<evidence type="ECO:0000313" key="10">
    <source>
        <dbReference type="Proteomes" id="UP000694853"/>
    </source>
</evidence>
<evidence type="ECO:0000256" key="6">
    <source>
        <dbReference type="ARBA" id="ARBA00023136"/>
    </source>
</evidence>
<dbReference type="EC" id="2.7.1.91" evidence="7"/>
<dbReference type="GeneID" id="113858297"/>
<dbReference type="FunFam" id="3.40.50.10330:FF:000005">
    <property type="entry name" value="Sphingosine kinase 2"/>
    <property type="match status" value="1"/>
</dbReference>
<dbReference type="GO" id="GO:0046512">
    <property type="term" value="P:sphingosine biosynthetic process"/>
    <property type="evidence" value="ECO:0007669"/>
    <property type="project" value="TreeGrafter"/>
</dbReference>
<dbReference type="SMART" id="SM00046">
    <property type="entry name" value="DAGKc"/>
    <property type="match status" value="1"/>
</dbReference>
<keyword evidence="6" id="KW-0472">Membrane</keyword>
<dbReference type="RefSeq" id="XP_027346667.1">
    <property type="nucleotide sequence ID" value="XM_027490866.1"/>
</dbReference>
<dbReference type="GO" id="GO:0008481">
    <property type="term" value="F:sphingosine kinase activity"/>
    <property type="evidence" value="ECO:0007669"/>
    <property type="project" value="UniProtKB-EC"/>
</dbReference>
<keyword evidence="3" id="KW-0547">Nucleotide-binding</keyword>
<dbReference type="InterPro" id="IPR016064">
    <property type="entry name" value="NAD/diacylglycerol_kinase_sf"/>
</dbReference>
<reference evidence="10" key="1">
    <citation type="journal article" date="2019" name="Toxins">
        <title>Detection of Abrin-Like and Prepropulchellin-Like Toxin Genes and Transcripts Using Whole Genome Sequencing and Full-Length Transcript Sequencing of Abrus precatorius.</title>
        <authorList>
            <person name="Hovde B.T."/>
            <person name="Daligault H.E."/>
            <person name="Hanschen E.R."/>
            <person name="Kunde Y.A."/>
            <person name="Johnson M.B."/>
            <person name="Starkenburg S.R."/>
            <person name="Johnson S.L."/>
        </authorList>
    </citation>
    <scope>NUCLEOTIDE SEQUENCE [LARGE SCALE GENOMIC DNA]</scope>
</reference>
<dbReference type="SUPFAM" id="SSF111331">
    <property type="entry name" value="NAD kinase/diacylglycerol kinase-like"/>
    <property type="match status" value="1"/>
</dbReference>
<dbReference type="GO" id="GO:0009705">
    <property type="term" value="C:plant-type vacuole membrane"/>
    <property type="evidence" value="ECO:0007669"/>
    <property type="project" value="UniProtKB-ARBA"/>
</dbReference>
<feature type="compositionally biased region" description="Basic and acidic residues" evidence="8">
    <location>
        <begin position="326"/>
        <end position="337"/>
    </location>
</feature>
<keyword evidence="10" id="KW-1185">Reference proteome</keyword>
<dbReference type="InterPro" id="IPR017438">
    <property type="entry name" value="ATP-NAD_kinase_N"/>
</dbReference>
<dbReference type="GO" id="GO:0005524">
    <property type="term" value="F:ATP binding"/>
    <property type="evidence" value="ECO:0007669"/>
    <property type="project" value="UniProtKB-KW"/>
</dbReference>
<dbReference type="Gene3D" id="3.40.50.10330">
    <property type="entry name" value="Probable inorganic polyphosphate/atp-NAD kinase, domain 1"/>
    <property type="match status" value="1"/>
</dbReference>
<organism evidence="10 11">
    <name type="scientific">Abrus precatorius</name>
    <name type="common">Indian licorice</name>
    <name type="synonym">Glycine abrus</name>
    <dbReference type="NCBI Taxonomy" id="3816"/>
    <lineage>
        <taxon>Eukaryota</taxon>
        <taxon>Viridiplantae</taxon>
        <taxon>Streptophyta</taxon>
        <taxon>Embryophyta</taxon>
        <taxon>Tracheophyta</taxon>
        <taxon>Spermatophyta</taxon>
        <taxon>Magnoliopsida</taxon>
        <taxon>eudicotyledons</taxon>
        <taxon>Gunneridae</taxon>
        <taxon>Pentapetalae</taxon>
        <taxon>rosids</taxon>
        <taxon>fabids</taxon>
        <taxon>Fabales</taxon>
        <taxon>Fabaceae</taxon>
        <taxon>Papilionoideae</taxon>
        <taxon>50 kb inversion clade</taxon>
        <taxon>NPAAA clade</taxon>
        <taxon>indigoferoid/millettioid clade</taxon>
        <taxon>Abreae</taxon>
        <taxon>Abrus</taxon>
    </lineage>
</organism>
<dbReference type="InterPro" id="IPR045540">
    <property type="entry name" value="YegS/DAGK_C"/>
</dbReference>
<evidence type="ECO:0000256" key="4">
    <source>
        <dbReference type="ARBA" id="ARBA00022777"/>
    </source>
</evidence>
<accession>A0A8B8KS22</accession>
<dbReference type="InterPro" id="IPR050187">
    <property type="entry name" value="Lipid_Phosphate_FormReg"/>
</dbReference>
<evidence type="ECO:0000256" key="2">
    <source>
        <dbReference type="ARBA" id="ARBA00022679"/>
    </source>
</evidence>
<evidence type="ECO:0000256" key="5">
    <source>
        <dbReference type="ARBA" id="ARBA00022840"/>
    </source>
</evidence>
<dbReference type="Pfam" id="PF19279">
    <property type="entry name" value="YegS_C"/>
    <property type="match status" value="1"/>
</dbReference>
<evidence type="ECO:0000256" key="8">
    <source>
        <dbReference type="SAM" id="MobiDB-lite"/>
    </source>
</evidence>
<dbReference type="Pfam" id="PF00781">
    <property type="entry name" value="DAGK_cat"/>
    <property type="match status" value="1"/>
</dbReference>